<dbReference type="AlphaFoldDB" id="U6KJG0"/>
<dbReference type="EMBL" id="HG673812">
    <property type="protein sequence ID" value="CDJ38069.1"/>
    <property type="molecule type" value="Genomic_DNA"/>
</dbReference>
<feature type="region of interest" description="Disordered" evidence="1">
    <location>
        <begin position="335"/>
        <end position="369"/>
    </location>
</feature>
<feature type="compositionally biased region" description="Polar residues" evidence="1">
    <location>
        <begin position="335"/>
        <end position="349"/>
    </location>
</feature>
<organism evidence="2 3">
    <name type="scientific">Eimeria tenella</name>
    <name type="common">Coccidian parasite</name>
    <dbReference type="NCBI Taxonomy" id="5802"/>
    <lineage>
        <taxon>Eukaryota</taxon>
        <taxon>Sar</taxon>
        <taxon>Alveolata</taxon>
        <taxon>Apicomplexa</taxon>
        <taxon>Conoidasida</taxon>
        <taxon>Coccidia</taxon>
        <taxon>Eucoccidiorida</taxon>
        <taxon>Eimeriorina</taxon>
        <taxon>Eimeriidae</taxon>
        <taxon>Eimeria</taxon>
    </lineage>
</organism>
<evidence type="ECO:0000313" key="3">
    <source>
        <dbReference type="Proteomes" id="UP000030747"/>
    </source>
</evidence>
<feature type="compositionally biased region" description="Basic residues" evidence="1">
    <location>
        <begin position="67"/>
        <end position="76"/>
    </location>
</feature>
<reference evidence="2" key="1">
    <citation type="submission" date="2013-10" db="EMBL/GenBank/DDBJ databases">
        <title>Genomic analysis of the causative agents of coccidiosis in chickens.</title>
        <authorList>
            <person name="Reid A.J."/>
            <person name="Blake D."/>
            <person name="Billington K."/>
            <person name="Browne H."/>
            <person name="Dunn M."/>
            <person name="Hung S."/>
            <person name="Kawahara F."/>
            <person name="Miranda-Saavedra D."/>
            <person name="Mourier T."/>
            <person name="Nagra H."/>
            <person name="Otto T.D."/>
            <person name="Rawlings N."/>
            <person name="Sanchez A."/>
            <person name="Sanders M."/>
            <person name="Subramaniam C."/>
            <person name="Tay Y."/>
            <person name="Dear P."/>
            <person name="Doerig C."/>
            <person name="Gruber A."/>
            <person name="Parkinson J."/>
            <person name="Shirley M."/>
            <person name="Wan K.L."/>
            <person name="Berriman M."/>
            <person name="Tomley F."/>
            <person name="Pain A."/>
        </authorList>
    </citation>
    <scope>NUCLEOTIDE SEQUENCE [LARGE SCALE GENOMIC DNA]</scope>
    <source>
        <strain evidence="2">Houghton</strain>
    </source>
</reference>
<evidence type="ECO:0000256" key="1">
    <source>
        <dbReference type="SAM" id="MobiDB-lite"/>
    </source>
</evidence>
<feature type="region of interest" description="Disordered" evidence="1">
    <location>
        <begin position="184"/>
        <end position="222"/>
    </location>
</feature>
<protein>
    <submittedName>
        <fullName evidence="2">Uncharacterized protein</fullName>
    </submittedName>
</protein>
<gene>
    <name evidence="2" type="ORF">ETH_00029955</name>
</gene>
<reference evidence="2" key="2">
    <citation type="submission" date="2013-10" db="EMBL/GenBank/DDBJ databases">
        <authorList>
            <person name="Aslett M."/>
        </authorList>
    </citation>
    <scope>NUCLEOTIDE SEQUENCE [LARGE SCALE GENOMIC DNA]</scope>
    <source>
        <strain evidence="2">Houghton</strain>
    </source>
</reference>
<evidence type="ECO:0000313" key="2">
    <source>
        <dbReference type="EMBL" id="CDJ38069.1"/>
    </source>
</evidence>
<feature type="compositionally biased region" description="Low complexity" evidence="1">
    <location>
        <begin position="360"/>
        <end position="369"/>
    </location>
</feature>
<feature type="compositionally biased region" description="Polar residues" evidence="1">
    <location>
        <begin position="184"/>
        <end position="198"/>
    </location>
</feature>
<accession>U6KJG0</accession>
<dbReference type="GeneID" id="25255070"/>
<dbReference type="RefSeq" id="XP_013228907.1">
    <property type="nucleotide sequence ID" value="XM_013373453.1"/>
</dbReference>
<keyword evidence="3" id="KW-1185">Reference proteome</keyword>
<feature type="region of interest" description="Disordered" evidence="1">
    <location>
        <begin position="1"/>
        <end position="24"/>
    </location>
</feature>
<feature type="region of interest" description="Disordered" evidence="1">
    <location>
        <begin position="36"/>
        <end position="83"/>
    </location>
</feature>
<feature type="compositionally biased region" description="Polar residues" evidence="1">
    <location>
        <begin position="36"/>
        <end position="51"/>
    </location>
</feature>
<dbReference type="VEuPathDB" id="ToxoDB:ETH_00029955"/>
<name>U6KJG0_EIMTE</name>
<dbReference type="Proteomes" id="UP000030747">
    <property type="component" value="Unassembled WGS sequence"/>
</dbReference>
<sequence length="369" mass="41196">MTCHGTPLQRLPLQSHHTPTKINAPASHIPTIQHLQQPSYPTHSPTPSRNQMPHHPTPKPTPQHQLPRQRHSRKRTSSNCNNTLDSLSVLSSLRFSHDTSAAALQPPMHRSTAEVALLQTPTRLLPGLPFYPSTASATSQTPCRRTHPLTTCPATFLQRLPLQSHHTPTKITAPASHIPTIQHLKQPSYPTHSPTPARNQMPHHPTPKPTPQHQLPRQRHSRKRTSFICYNNLEVLSVLSSLRFSHDTSAAALQPPMHRSTAEVALLQTPTRLLPGLPFYPSTASATSQTSCRRTHPLTTCPATFLQRLPLQSHHTPTKITAPASHIPTIQHLQQPSFHTHSPTPSRNQMPHHPTPKPTPQHQLPRQRH</sequence>
<proteinExistence type="predicted"/>